<feature type="region of interest" description="Disordered" evidence="8">
    <location>
        <begin position="177"/>
        <end position="200"/>
    </location>
</feature>
<dbReference type="InterPro" id="IPR046936">
    <property type="entry name" value="BIM1-like"/>
</dbReference>
<feature type="signal peptide" evidence="9">
    <location>
        <begin position="1"/>
        <end position="22"/>
    </location>
</feature>
<dbReference type="Proteomes" id="UP001595075">
    <property type="component" value="Unassembled WGS sequence"/>
</dbReference>
<evidence type="ECO:0000313" key="11">
    <source>
        <dbReference type="EMBL" id="KAL2075688.1"/>
    </source>
</evidence>
<keyword evidence="3" id="KW-0336">GPI-anchor</keyword>
<keyword evidence="6" id="KW-0325">Glycoprotein</keyword>
<keyword evidence="7" id="KW-0449">Lipoprotein</keyword>
<gene>
    <name evidence="11" type="ORF">VTL71DRAFT_631</name>
</gene>
<evidence type="ECO:0000313" key="12">
    <source>
        <dbReference type="Proteomes" id="UP001595075"/>
    </source>
</evidence>
<keyword evidence="4 9" id="KW-0732">Signal</keyword>
<feature type="compositionally biased region" description="Low complexity" evidence="8">
    <location>
        <begin position="177"/>
        <end position="199"/>
    </location>
</feature>
<comment type="caution">
    <text evidence="11">The sequence shown here is derived from an EMBL/GenBank/DDBJ whole genome shotgun (WGS) entry which is preliminary data.</text>
</comment>
<proteinExistence type="predicted"/>
<reference evidence="11 12" key="1">
    <citation type="journal article" date="2024" name="Commun. Biol.">
        <title>Comparative genomic analysis of thermophilic fungi reveals convergent evolutionary adaptations and gene losses.</title>
        <authorList>
            <person name="Steindorff A.S."/>
            <person name="Aguilar-Pontes M.V."/>
            <person name="Robinson A.J."/>
            <person name="Andreopoulos B."/>
            <person name="LaButti K."/>
            <person name="Kuo A."/>
            <person name="Mondo S."/>
            <person name="Riley R."/>
            <person name="Otillar R."/>
            <person name="Haridas S."/>
            <person name="Lipzen A."/>
            <person name="Grimwood J."/>
            <person name="Schmutz J."/>
            <person name="Clum A."/>
            <person name="Reid I.D."/>
            <person name="Moisan M.C."/>
            <person name="Butler G."/>
            <person name="Nguyen T.T.M."/>
            <person name="Dewar K."/>
            <person name="Conant G."/>
            <person name="Drula E."/>
            <person name="Henrissat B."/>
            <person name="Hansel C."/>
            <person name="Singer S."/>
            <person name="Hutchinson M.I."/>
            <person name="de Vries R.P."/>
            <person name="Natvig D.O."/>
            <person name="Powell A.J."/>
            <person name="Tsang A."/>
            <person name="Grigoriev I.V."/>
        </authorList>
    </citation>
    <scope>NUCLEOTIDE SEQUENCE [LARGE SCALE GENOMIC DNA]</scope>
    <source>
        <strain evidence="11 12">CBS 494.80</strain>
    </source>
</reference>
<dbReference type="PANTHER" id="PTHR34992:SF1">
    <property type="entry name" value="COPPER ACQUISITION FACTOR BIM1-LIKE DOMAIN-CONTAINING PROTEIN"/>
    <property type="match status" value="1"/>
</dbReference>
<dbReference type="PANTHER" id="PTHR34992">
    <property type="entry name" value="HYPHAL ANASTAMOSIS-7 PROTEIN"/>
    <property type="match status" value="1"/>
</dbReference>
<dbReference type="EMBL" id="JAZHXI010000001">
    <property type="protein sequence ID" value="KAL2075688.1"/>
    <property type="molecule type" value="Genomic_DNA"/>
</dbReference>
<keyword evidence="5" id="KW-0472">Membrane</keyword>
<evidence type="ECO:0000256" key="7">
    <source>
        <dbReference type="ARBA" id="ARBA00023288"/>
    </source>
</evidence>
<organism evidence="11 12">
    <name type="scientific">Oculimacula yallundae</name>
    <dbReference type="NCBI Taxonomy" id="86028"/>
    <lineage>
        <taxon>Eukaryota</taxon>
        <taxon>Fungi</taxon>
        <taxon>Dikarya</taxon>
        <taxon>Ascomycota</taxon>
        <taxon>Pezizomycotina</taxon>
        <taxon>Leotiomycetes</taxon>
        <taxon>Helotiales</taxon>
        <taxon>Ploettnerulaceae</taxon>
        <taxon>Oculimacula</taxon>
    </lineage>
</organism>
<evidence type="ECO:0000256" key="6">
    <source>
        <dbReference type="ARBA" id="ARBA00023180"/>
    </source>
</evidence>
<evidence type="ECO:0000256" key="8">
    <source>
        <dbReference type="SAM" id="MobiDB-lite"/>
    </source>
</evidence>
<feature type="domain" description="Copper acquisition factor BIM1-like" evidence="10">
    <location>
        <begin position="21"/>
        <end position="160"/>
    </location>
</feature>
<dbReference type="CDD" id="cd21176">
    <property type="entry name" value="LPMO_auxiliary-like"/>
    <property type="match status" value="1"/>
</dbReference>
<comment type="subcellular location">
    <subcellularLocation>
        <location evidence="1">Cell membrane</location>
        <topology evidence="1">Lipid-anchor</topology>
        <topology evidence="1">GPI-anchor</topology>
    </subcellularLocation>
</comment>
<evidence type="ECO:0000256" key="5">
    <source>
        <dbReference type="ARBA" id="ARBA00023136"/>
    </source>
</evidence>
<keyword evidence="2" id="KW-1003">Cell membrane</keyword>
<sequence>MLSIHKISACLVAALLVSQTSAHFTLQYPATVGFNDDLESTAPCGSFSVDFSTNTITNFHVGGDVLAMRSSHPDTKWLFRATIGTPVTGNFTTVSQVIQQSNIGTFCRSDITVPESFVGQNGTIGIAANGPDGILYQCAAVSFVAGASTTVQSACTNSSGVAGSYIEDSTLAALPKSYPSTTSPDATTSSSPAKSSSAANGNSLAPFSYTGLGSLAWIGVVGSATFLACLL</sequence>
<name>A0ABR4D0M3_9HELO</name>
<evidence type="ECO:0000256" key="3">
    <source>
        <dbReference type="ARBA" id="ARBA00022622"/>
    </source>
</evidence>
<evidence type="ECO:0000256" key="2">
    <source>
        <dbReference type="ARBA" id="ARBA00022475"/>
    </source>
</evidence>
<dbReference type="InterPro" id="IPR046530">
    <property type="entry name" value="BIM1-like_dom"/>
</dbReference>
<feature type="chain" id="PRO_5046972512" description="Copper acquisition factor BIM1-like domain-containing protein" evidence="9">
    <location>
        <begin position="23"/>
        <end position="231"/>
    </location>
</feature>
<evidence type="ECO:0000256" key="4">
    <source>
        <dbReference type="ARBA" id="ARBA00022729"/>
    </source>
</evidence>
<protein>
    <recommendedName>
        <fullName evidence="10">Copper acquisition factor BIM1-like domain-containing protein</fullName>
    </recommendedName>
</protein>
<evidence type="ECO:0000259" key="10">
    <source>
        <dbReference type="Pfam" id="PF20238"/>
    </source>
</evidence>
<keyword evidence="12" id="KW-1185">Reference proteome</keyword>
<dbReference type="Pfam" id="PF20238">
    <property type="entry name" value="BIM1-like_dom"/>
    <property type="match status" value="1"/>
</dbReference>
<accession>A0ABR4D0M3</accession>
<evidence type="ECO:0000256" key="9">
    <source>
        <dbReference type="SAM" id="SignalP"/>
    </source>
</evidence>
<evidence type="ECO:0000256" key="1">
    <source>
        <dbReference type="ARBA" id="ARBA00004609"/>
    </source>
</evidence>